<gene>
    <name evidence="1" type="ORF">GCL60_00405</name>
</gene>
<dbReference type="NCBIfam" id="NF042945">
    <property type="entry name" value="DUF4297_antiphage"/>
    <property type="match status" value="1"/>
</dbReference>
<organism evidence="1 2">
    <name type="scientific">Silvanigrella paludirubra</name>
    <dbReference type="NCBI Taxonomy" id="2499159"/>
    <lineage>
        <taxon>Bacteria</taxon>
        <taxon>Pseudomonadati</taxon>
        <taxon>Bdellovibrionota</taxon>
        <taxon>Oligoflexia</taxon>
        <taxon>Silvanigrellales</taxon>
        <taxon>Silvanigrellaceae</taxon>
        <taxon>Silvanigrella</taxon>
    </lineage>
</organism>
<accession>A0A6N6VV00</accession>
<dbReference type="EMBL" id="WFLM01000001">
    <property type="protein sequence ID" value="KAB8040410.1"/>
    <property type="molecule type" value="Genomic_DNA"/>
</dbReference>
<dbReference type="AlphaFoldDB" id="A0A6N6VV00"/>
<sequence>MGKRSANEAILGYFYQFDYSILEILNLQNDTNVITIEGVEDIDVNLNDETLAIQCKYYSESDYNHSLIGKPIRLMLNDFKKNKRDENFKYKLYGHYKSGQNKLKHPINIIYFKENFLTYTEKGSKKEHYNEIDITDYELNIFLKNLTIDINALSFSEQRKKILDLITICFKCKNDDEKNNFYSNALALISDLAIKKDEKDRKITKKIFLDKINKKIVLFNSWLKEYKGKNIFYKKIKDDYFIQDLNTSPFDRFFLFEIDNNNFDLSKLKTLILLVQKKWSKISKREPEPFCPYIYIHGICKNNLISLKKNLWNENHIFIDGFDYQDSEFNAYSIIKKPTEENNIKFKLINDLIHIESILKESNNTKEIYQFYLNKIIYNNHNNTMKNISIIIENIDDAMEILK</sequence>
<protein>
    <submittedName>
        <fullName evidence="1">Uncharacterized protein</fullName>
    </submittedName>
</protein>
<dbReference type="Proteomes" id="UP000437748">
    <property type="component" value="Unassembled WGS sequence"/>
</dbReference>
<dbReference type="OrthoDB" id="8403777at2"/>
<evidence type="ECO:0000313" key="1">
    <source>
        <dbReference type="EMBL" id="KAB8040410.1"/>
    </source>
</evidence>
<evidence type="ECO:0000313" key="2">
    <source>
        <dbReference type="Proteomes" id="UP000437748"/>
    </source>
</evidence>
<keyword evidence="2" id="KW-1185">Reference proteome</keyword>
<proteinExistence type="predicted"/>
<reference evidence="1 2" key="1">
    <citation type="submission" date="2019-10" db="EMBL/GenBank/DDBJ databases">
        <title>New species of Slilvanegrellaceae.</title>
        <authorList>
            <person name="Pitt A."/>
            <person name="Hahn M.W."/>
        </authorList>
    </citation>
    <scope>NUCLEOTIDE SEQUENCE [LARGE SCALE GENOMIC DNA]</scope>
    <source>
        <strain evidence="1 2">SP-Ram-0.45-NSY-1</strain>
    </source>
</reference>
<dbReference type="RefSeq" id="WP_153417925.1">
    <property type="nucleotide sequence ID" value="NZ_WFLM01000001.1"/>
</dbReference>
<comment type="caution">
    <text evidence="1">The sequence shown here is derived from an EMBL/GenBank/DDBJ whole genome shotgun (WGS) entry which is preliminary data.</text>
</comment>
<name>A0A6N6VV00_9BACT</name>